<feature type="region of interest" description="Disordered" evidence="8">
    <location>
        <begin position="539"/>
        <end position="630"/>
    </location>
</feature>
<feature type="compositionally biased region" description="Acidic residues" evidence="8">
    <location>
        <begin position="567"/>
        <end position="577"/>
    </location>
</feature>
<comment type="function">
    <text evidence="7">RNA helicase.</text>
</comment>
<dbReference type="InterPro" id="IPR001650">
    <property type="entry name" value="Helicase_C-like"/>
</dbReference>
<dbReference type="RefSeq" id="XP_066649817.1">
    <property type="nucleotide sequence ID" value="XM_066803739.1"/>
</dbReference>
<dbReference type="InterPro" id="IPR011545">
    <property type="entry name" value="DEAD/DEAH_box_helicase_dom"/>
</dbReference>
<evidence type="ECO:0000256" key="3">
    <source>
        <dbReference type="ARBA" id="ARBA00022806"/>
    </source>
</evidence>
<dbReference type="Gene3D" id="3.40.50.300">
    <property type="entry name" value="P-loop containing nucleotide triphosphate hydrolases"/>
    <property type="match status" value="2"/>
</dbReference>
<keyword evidence="2 6" id="KW-0378">Hydrolase</keyword>
<dbReference type="Pfam" id="PF00270">
    <property type="entry name" value="DEAD"/>
    <property type="match status" value="2"/>
</dbReference>
<dbReference type="InterPro" id="IPR000629">
    <property type="entry name" value="RNA-helicase_DEAD-box_CS"/>
</dbReference>
<dbReference type="SUPFAM" id="SSF52540">
    <property type="entry name" value="P-loop containing nucleoside triphosphate hydrolases"/>
    <property type="match status" value="2"/>
</dbReference>
<comment type="catalytic activity">
    <reaction evidence="7">
        <text>ATP + H2O = ADP + phosphate + H(+)</text>
        <dbReference type="Rhea" id="RHEA:13065"/>
        <dbReference type="ChEBI" id="CHEBI:15377"/>
        <dbReference type="ChEBI" id="CHEBI:15378"/>
        <dbReference type="ChEBI" id="CHEBI:30616"/>
        <dbReference type="ChEBI" id="CHEBI:43474"/>
        <dbReference type="ChEBI" id="CHEBI:456216"/>
        <dbReference type="EC" id="3.6.4.13"/>
    </reaction>
</comment>
<reference evidence="11 12" key="1">
    <citation type="submission" date="2024-04" db="EMBL/GenBank/DDBJ databases">
        <title>Phyllosticta paracitricarpa is synonymous to the EU quarantine fungus P. citricarpa based on phylogenomic analyses.</title>
        <authorList>
            <consortium name="Lawrence Berkeley National Laboratory"/>
            <person name="Van ingen-buijs V.A."/>
            <person name="Van westerhoven A.C."/>
            <person name="Haridas S."/>
            <person name="Skiadas P."/>
            <person name="Martin F."/>
            <person name="Groenewald J.Z."/>
            <person name="Crous P.W."/>
            <person name="Seidl M.F."/>
        </authorList>
    </citation>
    <scope>NUCLEOTIDE SEQUENCE [LARGE SCALE GENOMIC DNA]</scope>
    <source>
        <strain evidence="11 12">CPC 17464</strain>
    </source>
</reference>
<evidence type="ECO:0000256" key="4">
    <source>
        <dbReference type="ARBA" id="ARBA00022840"/>
    </source>
</evidence>
<evidence type="ECO:0000313" key="11">
    <source>
        <dbReference type="EMBL" id="KAK7529237.1"/>
    </source>
</evidence>
<organism evidence="11 12">
    <name type="scientific">Phyllosticta citribraziliensis</name>
    <dbReference type="NCBI Taxonomy" id="989973"/>
    <lineage>
        <taxon>Eukaryota</taxon>
        <taxon>Fungi</taxon>
        <taxon>Dikarya</taxon>
        <taxon>Ascomycota</taxon>
        <taxon>Pezizomycotina</taxon>
        <taxon>Dothideomycetes</taxon>
        <taxon>Dothideomycetes incertae sedis</taxon>
        <taxon>Botryosphaeriales</taxon>
        <taxon>Phyllostictaceae</taxon>
        <taxon>Phyllosticta</taxon>
    </lineage>
</organism>
<comment type="caution">
    <text evidence="11">The sequence shown here is derived from an EMBL/GenBank/DDBJ whole genome shotgun (WGS) entry which is preliminary data.</text>
</comment>
<evidence type="ECO:0000256" key="8">
    <source>
        <dbReference type="SAM" id="MobiDB-lite"/>
    </source>
</evidence>
<feature type="compositionally biased region" description="Low complexity" evidence="8">
    <location>
        <begin position="604"/>
        <end position="630"/>
    </location>
</feature>
<dbReference type="EMBL" id="JBBPEH010000017">
    <property type="protein sequence ID" value="KAK7529237.1"/>
    <property type="molecule type" value="Genomic_DNA"/>
</dbReference>
<sequence>MHCRLIGNALTGPESWCRVARRGSIPLQRHGWLGGVVLPAAQMNLRGPRTCQLHILATLTMPGQFYARYVPPKAHKEALESPSKEPEIPSTVNEVASPATAKEKDPKRPKKRKRVEQQDATTEDDTMSKKHKVVLSKFEKSSQLASVVAAIEEPKDEAPEEEPELHDLGPIPQPEPVPDVPYKPGFSSLPSWLAQPITAPMSSRKPFEQLRIDPKLIKRLKSKGYHEAFAVQSAVLPLLLPGGPPDVADVCVSAATGSGKTLAYLLPMIESMRHRVVTQLRGVIVVPTRELVVQAREAAELCAVGSGLKIGTAMGSHAFGVEQDLLVKKGRRYDSAASVRLRDKAKRRLADGWAEDDDCEDILDVLPGHVPEYESKVDILICTPGRLVEHLHQTKGFNLNHVEWLVIDEADRLLDQSFQDWAETVMNSLEVEKTVDQMSPRERIVAHLRYLPQQRNVRKVILSATMTRDLSKLDALRLRRPKLVVVEGTEHAGGRVDGEGFELPDSLHECAIPVGDGSRKPLFLLRLLQTRILPDLPYSAAPSYEQMDDTKSDDSDDSESISSTDTESTEESDDDSASSDSDSSASEESSAADSTETDSDSESDAQSSSDTLGGDESTTPTRPTTTASTPVSNVLIFTHNNENANRLSRLMGLLNPAYAPVTGTLTKSSTSSSSRKLLRAFAAGRLRILIASDRASRGLDLPHLAHIVNYDMATSVTSYVHRVGRTARAGNAGVAWTLFTRSEAGWFWNVVARGEAVARAAKVDRLRLEDALGEEAVERYEGALARLRDEVRGVGE</sequence>
<evidence type="ECO:0000313" key="12">
    <source>
        <dbReference type="Proteomes" id="UP001360953"/>
    </source>
</evidence>
<comment type="similarity">
    <text evidence="6">Belongs to the DEAD box helicase family.</text>
</comment>
<evidence type="ECO:0000259" key="10">
    <source>
        <dbReference type="PROSITE" id="PS51194"/>
    </source>
</evidence>
<keyword evidence="5 7" id="KW-0694">RNA-binding</keyword>
<dbReference type="GeneID" id="92036645"/>
<evidence type="ECO:0000256" key="2">
    <source>
        <dbReference type="ARBA" id="ARBA00022801"/>
    </source>
</evidence>
<dbReference type="PROSITE" id="PS51194">
    <property type="entry name" value="HELICASE_CTER"/>
    <property type="match status" value="1"/>
</dbReference>
<keyword evidence="4 6" id="KW-0067">ATP-binding</keyword>
<keyword evidence="1 6" id="KW-0547">Nucleotide-binding</keyword>
<proteinExistence type="inferred from homology"/>
<name>A0ABR1L1X0_9PEZI</name>
<evidence type="ECO:0000256" key="5">
    <source>
        <dbReference type="ARBA" id="ARBA00022884"/>
    </source>
</evidence>
<dbReference type="InterPro" id="IPR014001">
    <property type="entry name" value="Helicase_ATP-bd"/>
</dbReference>
<keyword evidence="3 6" id="KW-0347">Helicase</keyword>
<dbReference type="PROSITE" id="PS00039">
    <property type="entry name" value="DEAD_ATP_HELICASE"/>
    <property type="match status" value="1"/>
</dbReference>
<evidence type="ECO:0000259" key="9">
    <source>
        <dbReference type="PROSITE" id="PS51192"/>
    </source>
</evidence>
<dbReference type="SMART" id="SM00487">
    <property type="entry name" value="DEXDc"/>
    <property type="match status" value="1"/>
</dbReference>
<dbReference type="PROSITE" id="PS51192">
    <property type="entry name" value="HELICASE_ATP_BIND_1"/>
    <property type="match status" value="1"/>
</dbReference>
<dbReference type="CDD" id="cd18787">
    <property type="entry name" value="SF2_C_DEAD"/>
    <property type="match status" value="1"/>
</dbReference>
<dbReference type="EC" id="3.6.4.13" evidence="7"/>
<dbReference type="Pfam" id="PF00271">
    <property type="entry name" value="Helicase_C"/>
    <property type="match status" value="1"/>
</dbReference>
<protein>
    <recommendedName>
        <fullName evidence="7">ATP-dependent RNA helicase</fullName>
        <ecNumber evidence="7">3.6.4.13</ecNumber>
    </recommendedName>
</protein>
<dbReference type="Proteomes" id="UP001360953">
    <property type="component" value="Unassembled WGS sequence"/>
</dbReference>
<gene>
    <name evidence="11" type="ORF">J3D65DRAFT_681750</name>
</gene>
<dbReference type="CDD" id="cd17956">
    <property type="entry name" value="DEADc_DDX51"/>
    <property type="match status" value="1"/>
</dbReference>
<dbReference type="GO" id="GO:0004386">
    <property type="term" value="F:helicase activity"/>
    <property type="evidence" value="ECO:0007669"/>
    <property type="project" value="UniProtKB-KW"/>
</dbReference>
<feature type="compositionally biased region" description="Low complexity" evidence="8">
    <location>
        <begin position="578"/>
        <end position="594"/>
    </location>
</feature>
<comment type="domain">
    <text evidence="7">The Q motif is unique to and characteristic of the DEAD box family of RNA helicases and controls ATP binding and hydrolysis.</text>
</comment>
<dbReference type="InterPro" id="IPR027417">
    <property type="entry name" value="P-loop_NTPase"/>
</dbReference>
<feature type="compositionally biased region" description="Basic and acidic residues" evidence="8">
    <location>
        <begin position="77"/>
        <end position="87"/>
    </location>
</feature>
<feature type="domain" description="Helicase C-terminal" evidence="10">
    <location>
        <begin position="623"/>
        <end position="772"/>
    </location>
</feature>
<dbReference type="SMART" id="SM00490">
    <property type="entry name" value="HELICc"/>
    <property type="match status" value="1"/>
</dbReference>
<evidence type="ECO:0000256" key="1">
    <source>
        <dbReference type="ARBA" id="ARBA00022741"/>
    </source>
</evidence>
<feature type="domain" description="Helicase ATP-binding" evidence="9">
    <location>
        <begin position="241"/>
        <end position="484"/>
    </location>
</feature>
<evidence type="ECO:0000256" key="7">
    <source>
        <dbReference type="RuleBase" id="RU365068"/>
    </source>
</evidence>
<keyword evidence="12" id="KW-1185">Reference proteome</keyword>
<dbReference type="PANTHER" id="PTHR24031">
    <property type="entry name" value="RNA HELICASE"/>
    <property type="match status" value="1"/>
</dbReference>
<feature type="region of interest" description="Disordered" evidence="8">
    <location>
        <begin position="77"/>
        <end position="129"/>
    </location>
</feature>
<evidence type="ECO:0000256" key="6">
    <source>
        <dbReference type="RuleBase" id="RU000492"/>
    </source>
</evidence>
<accession>A0ABR1L1X0</accession>